<proteinExistence type="predicted"/>
<evidence type="ECO:0000313" key="2">
    <source>
        <dbReference type="Proteomes" id="UP000079169"/>
    </source>
</evidence>
<dbReference type="InterPro" id="IPR000210">
    <property type="entry name" value="BTB/POZ_dom"/>
</dbReference>
<dbReference type="KEGG" id="dci:103523919"/>
<feature type="domain" description="BTB" evidence="1">
    <location>
        <begin position="1"/>
        <end position="50"/>
    </location>
</feature>
<sequence>MEPEHFQLFIKYLYTDTLNIPDLDTAQGILYAAQKYLIPHLAKHCVKYLECSLNLDNLLDTLRIAECFKESHLRKQCLKVN</sequence>
<evidence type="ECO:0000259" key="1">
    <source>
        <dbReference type="Pfam" id="PF00651"/>
    </source>
</evidence>
<reference evidence="3" key="1">
    <citation type="submission" date="2025-08" db="UniProtKB">
        <authorList>
            <consortium name="RefSeq"/>
        </authorList>
    </citation>
    <scope>IDENTIFICATION</scope>
</reference>
<gene>
    <name evidence="3" type="primary">LOC103523919</name>
</gene>
<dbReference type="PaxDb" id="121845-A0A1S3DTB2"/>
<keyword evidence="2" id="KW-1185">Reference proteome</keyword>
<dbReference type="STRING" id="121845.A0A1S3DTB2"/>
<organism evidence="2 3">
    <name type="scientific">Diaphorina citri</name>
    <name type="common">Asian citrus psyllid</name>
    <dbReference type="NCBI Taxonomy" id="121845"/>
    <lineage>
        <taxon>Eukaryota</taxon>
        <taxon>Metazoa</taxon>
        <taxon>Ecdysozoa</taxon>
        <taxon>Arthropoda</taxon>
        <taxon>Hexapoda</taxon>
        <taxon>Insecta</taxon>
        <taxon>Pterygota</taxon>
        <taxon>Neoptera</taxon>
        <taxon>Paraneoptera</taxon>
        <taxon>Hemiptera</taxon>
        <taxon>Sternorrhyncha</taxon>
        <taxon>Psylloidea</taxon>
        <taxon>Psyllidae</taxon>
        <taxon>Diaphorininae</taxon>
        <taxon>Diaphorina</taxon>
    </lineage>
</organism>
<dbReference type="PANTHER" id="PTHR45774">
    <property type="entry name" value="BTB/POZ DOMAIN-CONTAINING"/>
    <property type="match status" value="1"/>
</dbReference>
<dbReference type="SUPFAM" id="SSF54695">
    <property type="entry name" value="POZ domain"/>
    <property type="match status" value="1"/>
</dbReference>
<dbReference type="GeneID" id="103523919"/>
<accession>A0A1S3DTB2</accession>
<protein>
    <submittedName>
        <fullName evidence="3">BTB/POZ domain-containing protein 6-like</fullName>
    </submittedName>
</protein>
<evidence type="ECO:0000313" key="3">
    <source>
        <dbReference type="RefSeq" id="XP_008487148.2"/>
    </source>
</evidence>
<dbReference type="AlphaFoldDB" id="A0A1S3DTB2"/>
<name>A0A1S3DTB2_DIACI</name>
<dbReference type="Gene3D" id="3.30.710.10">
    <property type="entry name" value="Potassium Channel Kv1.1, Chain A"/>
    <property type="match status" value="1"/>
</dbReference>
<dbReference type="Proteomes" id="UP000079169">
    <property type="component" value="Unplaced"/>
</dbReference>
<dbReference type="RefSeq" id="XP_008487148.2">
    <property type="nucleotide sequence ID" value="XM_008488926.2"/>
</dbReference>
<dbReference type="InterPro" id="IPR011333">
    <property type="entry name" value="SKP1/BTB/POZ_sf"/>
</dbReference>
<dbReference type="PANTHER" id="PTHR45774:SF3">
    <property type="entry name" value="BTB (POZ) DOMAIN-CONTAINING 2B-RELATED"/>
    <property type="match status" value="1"/>
</dbReference>
<dbReference type="Pfam" id="PF00651">
    <property type="entry name" value="BTB"/>
    <property type="match status" value="1"/>
</dbReference>